<evidence type="ECO:0000256" key="1">
    <source>
        <dbReference type="SAM" id="Phobius"/>
    </source>
</evidence>
<feature type="transmembrane region" description="Helical" evidence="1">
    <location>
        <begin position="346"/>
        <end position="367"/>
    </location>
</feature>
<feature type="transmembrane region" description="Helical" evidence="1">
    <location>
        <begin position="169"/>
        <end position="191"/>
    </location>
</feature>
<feature type="transmembrane region" description="Helical" evidence="1">
    <location>
        <begin position="142"/>
        <end position="163"/>
    </location>
</feature>
<protein>
    <submittedName>
        <fullName evidence="2">Uncharacterized protein</fullName>
    </submittedName>
</protein>
<evidence type="ECO:0000313" key="2">
    <source>
        <dbReference type="EMBL" id="CAE4598643.1"/>
    </source>
</evidence>
<dbReference type="EMBL" id="HBNR01040270">
    <property type="protein sequence ID" value="CAE4598643.1"/>
    <property type="molecule type" value="Transcribed_RNA"/>
</dbReference>
<keyword evidence="1" id="KW-0812">Transmembrane</keyword>
<sequence>MAGPDGATPEKLPKRRPMPMEVKGAILLSAVKSATMTTKMPYVLVGVFQDYLGVAFFQSACAVCSLLGAWLMPRLSRHCSPFVTTWFTHCCGFLSNGLNVVWPDSMLPILPSNLAPPTAVSTAVVAGSIEHHRATDEESAEWGAWASGVGVAAASLAPLVAVLVTPVFYHIHLLCFIAEVLATALLLISTLPKAQAPGPPSWSWGQTRRMRLLRTPAGVWMLTFHVLQALEFGIWEMSIVVYSCQRLQPSALQVQLLVACGMLGAQAYTAIAGAPVQRWCTFSPRLVLVGIQALGALMRWTIFRVPSMALFIVMAGFAQFFTAMMNHLRSVMWSFVALKDEPEGPGVLQGIIGQYASVACPMSMLLFANALTAETLWCIRALSAVVVTLYGLLGLCLLIPGEVKPKEE</sequence>
<feature type="transmembrane region" description="Helical" evidence="1">
    <location>
        <begin position="51"/>
        <end position="72"/>
    </location>
</feature>
<feature type="transmembrane region" description="Helical" evidence="1">
    <location>
        <begin position="212"/>
        <end position="234"/>
    </location>
</feature>
<gene>
    <name evidence="2" type="ORF">AMON00008_LOCUS27920</name>
</gene>
<keyword evidence="1" id="KW-1133">Transmembrane helix</keyword>
<feature type="transmembrane region" description="Helical" evidence="1">
    <location>
        <begin position="308"/>
        <end position="325"/>
    </location>
</feature>
<dbReference type="SUPFAM" id="SSF103473">
    <property type="entry name" value="MFS general substrate transporter"/>
    <property type="match status" value="1"/>
</dbReference>
<keyword evidence="1" id="KW-0472">Membrane</keyword>
<dbReference type="InterPro" id="IPR036259">
    <property type="entry name" value="MFS_trans_sf"/>
</dbReference>
<proteinExistence type="predicted"/>
<name>A0A7S4VHP8_9DINO</name>
<feature type="transmembrane region" description="Helical" evidence="1">
    <location>
        <begin position="254"/>
        <end position="274"/>
    </location>
</feature>
<accession>A0A7S4VHP8</accession>
<dbReference type="AlphaFoldDB" id="A0A7S4VHP8"/>
<organism evidence="2">
    <name type="scientific">Alexandrium monilatum</name>
    <dbReference type="NCBI Taxonomy" id="311494"/>
    <lineage>
        <taxon>Eukaryota</taxon>
        <taxon>Sar</taxon>
        <taxon>Alveolata</taxon>
        <taxon>Dinophyceae</taxon>
        <taxon>Gonyaulacales</taxon>
        <taxon>Pyrocystaceae</taxon>
        <taxon>Alexandrium</taxon>
    </lineage>
</organism>
<reference evidence="2" key="1">
    <citation type="submission" date="2021-01" db="EMBL/GenBank/DDBJ databases">
        <authorList>
            <person name="Corre E."/>
            <person name="Pelletier E."/>
            <person name="Niang G."/>
            <person name="Scheremetjew M."/>
            <person name="Finn R."/>
            <person name="Kale V."/>
            <person name="Holt S."/>
            <person name="Cochrane G."/>
            <person name="Meng A."/>
            <person name="Brown T."/>
            <person name="Cohen L."/>
        </authorList>
    </citation>
    <scope>NUCLEOTIDE SEQUENCE</scope>
    <source>
        <strain evidence="2">CCMP3105</strain>
    </source>
</reference>
<feature type="transmembrane region" description="Helical" evidence="1">
    <location>
        <begin position="379"/>
        <end position="399"/>
    </location>
</feature>